<dbReference type="Proteomes" id="UP001206128">
    <property type="component" value="Unassembled WGS sequence"/>
</dbReference>
<dbReference type="InterPro" id="IPR029058">
    <property type="entry name" value="AB_hydrolase_fold"/>
</dbReference>
<dbReference type="SUPFAM" id="SSF53474">
    <property type="entry name" value="alpha/beta-Hydrolases"/>
    <property type="match status" value="1"/>
</dbReference>
<dbReference type="GO" id="GO:0016787">
    <property type="term" value="F:hydrolase activity"/>
    <property type="evidence" value="ECO:0007669"/>
    <property type="project" value="UniProtKB-KW"/>
</dbReference>
<keyword evidence="5" id="KW-1185">Reference proteome</keyword>
<dbReference type="PANTHER" id="PTHR43798">
    <property type="entry name" value="MONOACYLGLYCEROL LIPASE"/>
    <property type="match status" value="1"/>
</dbReference>
<dbReference type="InterPro" id="IPR000639">
    <property type="entry name" value="Epox_hydrolase-like"/>
</dbReference>
<sequence>MDRAQARPTAHSPAGGPAPAAPARVERTTVTSADGTRLALRWAGPADAPGLVLVHGWAQSGDVWRGLLADPRLTDRYRVVAVDLRGHGDSDVPDAATGYADSADWAADVAAVLAWLGRPSVLVGWSYGGLVLTDHLRVHGTSGVAGLALVGALTEMGRGRQGGWIGPSMRRAGPPARAEDPAVAVPALLELVTGMSASPLPGADVQRLLAAALRVPPAVRAALVTRQVDSAEVLAAVDVPTLVLHGTEDTVVDPAAGRYALSQVPGARAHWFTGVGHLPFVERPEEFTAALADFTAECLDRVGTLP</sequence>
<evidence type="ECO:0000256" key="1">
    <source>
        <dbReference type="ARBA" id="ARBA00022801"/>
    </source>
</evidence>
<organism evidence="4 5">
    <name type="scientific">Goodfellowiella coeruleoviolacea</name>
    <dbReference type="NCBI Taxonomy" id="334858"/>
    <lineage>
        <taxon>Bacteria</taxon>
        <taxon>Bacillati</taxon>
        <taxon>Actinomycetota</taxon>
        <taxon>Actinomycetes</taxon>
        <taxon>Pseudonocardiales</taxon>
        <taxon>Pseudonocardiaceae</taxon>
        <taxon>Goodfellowiella</taxon>
    </lineage>
</organism>
<gene>
    <name evidence="4" type="ORF">LX83_002879</name>
</gene>
<dbReference type="InterPro" id="IPR000073">
    <property type="entry name" value="AB_hydrolase_1"/>
</dbReference>
<feature type="region of interest" description="Disordered" evidence="2">
    <location>
        <begin position="1"/>
        <end position="26"/>
    </location>
</feature>
<dbReference type="PRINTS" id="PR00111">
    <property type="entry name" value="ABHYDROLASE"/>
</dbReference>
<reference evidence="4" key="1">
    <citation type="submission" date="2022-06" db="EMBL/GenBank/DDBJ databases">
        <title>Genomic Encyclopedia of Archaeal and Bacterial Type Strains, Phase II (KMG-II): from individual species to whole genera.</title>
        <authorList>
            <person name="Goeker M."/>
        </authorList>
    </citation>
    <scope>NUCLEOTIDE SEQUENCE</scope>
    <source>
        <strain evidence="4">DSM 43935</strain>
    </source>
</reference>
<evidence type="ECO:0000313" key="5">
    <source>
        <dbReference type="Proteomes" id="UP001206128"/>
    </source>
</evidence>
<evidence type="ECO:0000256" key="2">
    <source>
        <dbReference type="SAM" id="MobiDB-lite"/>
    </source>
</evidence>
<proteinExistence type="predicted"/>
<evidence type="ECO:0000259" key="3">
    <source>
        <dbReference type="Pfam" id="PF12697"/>
    </source>
</evidence>
<accession>A0AAE3GET4</accession>
<dbReference type="Pfam" id="PF12697">
    <property type="entry name" value="Abhydrolase_6"/>
    <property type="match status" value="1"/>
</dbReference>
<dbReference type="InterPro" id="IPR050266">
    <property type="entry name" value="AB_hydrolase_sf"/>
</dbReference>
<feature type="domain" description="AB hydrolase-1" evidence="3">
    <location>
        <begin position="51"/>
        <end position="289"/>
    </location>
</feature>
<dbReference type="Gene3D" id="3.40.50.1820">
    <property type="entry name" value="alpha/beta hydrolase"/>
    <property type="match status" value="1"/>
</dbReference>
<dbReference type="AlphaFoldDB" id="A0AAE3GET4"/>
<protein>
    <submittedName>
        <fullName evidence="4">Lysophospholipase, alpha-beta hydrolase superfamily</fullName>
    </submittedName>
</protein>
<name>A0AAE3GET4_9PSEU</name>
<evidence type="ECO:0000313" key="4">
    <source>
        <dbReference type="EMBL" id="MCP2166020.1"/>
    </source>
</evidence>
<dbReference type="PANTHER" id="PTHR43798:SF31">
    <property type="entry name" value="AB HYDROLASE SUPERFAMILY PROTEIN YCLE"/>
    <property type="match status" value="1"/>
</dbReference>
<dbReference type="GO" id="GO:0016020">
    <property type="term" value="C:membrane"/>
    <property type="evidence" value="ECO:0007669"/>
    <property type="project" value="TreeGrafter"/>
</dbReference>
<comment type="caution">
    <text evidence="4">The sequence shown here is derived from an EMBL/GenBank/DDBJ whole genome shotgun (WGS) entry which is preliminary data.</text>
</comment>
<feature type="compositionally biased region" description="Low complexity" evidence="2">
    <location>
        <begin position="13"/>
        <end position="23"/>
    </location>
</feature>
<keyword evidence="1 4" id="KW-0378">Hydrolase</keyword>
<dbReference type="EMBL" id="JAMTCK010000006">
    <property type="protein sequence ID" value="MCP2166020.1"/>
    <property type="molecule type" value="Genomic_DNA"/>
</dbReference>
<dbReference type="PRINTS" id="PR00412">
    <property type="entry name" value="EPOXHYDRLASE"/>
</dbReference>